<evidence type="ECO:0000313" key="5">
    <source>
        <dbReference type="EMBL" id="OLP87061.1"/>
    </source>
</evidence>
<dbReference type="Gene3D" id="3.90.320.10">
    <property type="match status" value="1"/>
</dbReference>
<protein>
    <submittedName>
        <fullName evidence="5">Ankyrin repeat domain-containing protein 50</fullName>
    </submittedName>
</protein>
<feature type="repeat" description="ANK" evidence="3">
    <location>
        <begin position="1105"/>
        <end position="1137"/>
    </location>
</feature>
<evidence type="ECO:0000313" key="6">
    <source>
        <dbReference type="Proteomes" id="UP000186817"/>
    </source>
</evidence>
<evidence type="ECO:0000256" key="4">
    <source>
        <dbReference type="SAM" id="MobiDB-lite"/>
    </source>
</evidence>
<dbReference type="OrthoDB" id="448923at2759"/>
<dbReference type="SUPFAM" id="SSF48403">
    <property type="entry name" value="Ankyrin repeat"/>
    <property type="match status" value="1"/>
</dbReference>
<dbReference type="Pfam" id="PF00023">
    <property type="entry name" value="Ank"/>
    <property type="match status" value="1"/>
</dbReference>
<dbReference type="Pfam" id="PF13637">
    <property type="entry name" value="Ank_4"/>
    <property type="match status" value="1"/>
</dbReference>
<dbReference type="Pfam" id="PF07093">
    <property type="entry name" value="SGT1"/>
    <property type="match status" value="1"/>
</dbReference>
<dbReference type="Pfam" id="PF12796">
    <property type="entry name" value="Ank_2"/>
    <property type="match status" value="3"/>
</dbReference>
<feature type="repeat" description="ANK" evidence="3">
    <location>
        <begin position="1304"/>
        <end position="1336"/>
    </location>
</feature>
<dbReference type="InterPro" id="IPR010770">
    <property type="entry name" value="Ecd"/>
</dbReference>
<organism evidence="5 6">
    <name type="scientific">Symbiodinium microadriaticum</name>
    <name type="common">Dinoflagellate</name>
    <name type="synonym">Zooxanthella microadriatica</name>
    <dbReference type="NCBI Taxonomy" id="2951"/>
    <lineage>
        <taxon>Eukaryota</taxon>
        <taxon>Sar</taxon>
        <taxon>Alveolata</taxon>
        <taxon>Dinophyceae</taxon>
        <taxon>Suessiales</taxon>
        <taxon>Symbiodiniaceae</taxon>
        <taxon>Symbiodinium</taxon>
    </lineage>
</organism>
<feature type="repeat" description="ANK" evidence="3">
    <location>
        <begin position="1039"/>
        <end position="1071"/>
    </location>
</feature>
<keyword evidence="1" id="KW-0677">Repeat</keyword>
<gene>
    <name evidence="5" type="primary">ANKRD50</name>
    <name evidence="5" type="ORF">AK812_SmicGene31756</name>
</gene>
<proteinExistence type="predicted"/>
<accession>A0A1Q9CVW3</accession>
<dbReference type="InterPro" id="IPR002110">
    <property type="entry name" value="Ankyrin_rpt"/>
</dbReference>
<feature type="region of interest" description="Disordered" evidence="4">
    <location>
        <begin position="152"/>
        <end position="179"/>
    </location>
</feature>
<sequence length="1349" mass="150422">MVYFDGAAAVPEQEVLPFLQAQLCEVFDLLLADLDQYLWHRDRFVLEPVAKADEPHLSGHLRIGDGTEDEWFVVHLLRRLTAERPDTACRVVDADGEILLIEAALAAPRWITPANAERRFVFLRCDLCAPSAPEANLAWLLRLVRQLQRPKPREGEPQQLSLKEGLRRLRQEGSPARGKMQRAIDARLEGYPKRAFELSKHVVRAVLPERVARLLAAFPQLIAVILDHLPTPPSRELLRLRRDLPEELSKLHLDCDASPEEATVCVGVRFTRLQPPPAMQLGAMLCAGLEAAYLQGPRSATATLRWSRLPSSQELQTSEDRPCIRLDNYTELETPRPRIDEARVDKIHEALIDLTEVQQSKILVHLGLAHKLHTPTYLTPCDSVGQHLRIAGMASSTKRRKLGDFAERKTTSEPRQPVTLSSLGLSGVLPRGVTEQDGLPCFPCRPAQLPVNPSETFLVDGLKRLNGHPRDKHITFEAGNHAYFWKGERVTRSVTQMLHEFKNEFSEDYVISSMQTSTNWPRPGYLKSTLSEHQQTELVGLKDAEQLLMEFQREERDELRICKLAHQLRARAPKSKAIAEMVTGLGLSEAEIREKWAKARDDGAKEGTWMHAQFECLLNGGSLPCQTAEVTLLARFLRSQRDTIAYRTEWQVYADDEDIAGSIDYVAERPDGSKVIVDWKRTRRARLSDEAFGKLMQGPLCGVPDCTLWHYRLQLNLYRFILEKYYGLTVSCMYIVGTNPDNGDQPYVDEVPRLKPETEALMRHWATHKSHATWKAEQACPWTSDSALQKHLRRGGTLDRASTTRAFAQQHDLDEAFREAFLRVYEDRELLAAVDLEAQWRVTPEELDREMKVRQEEFDRFDQKRMAVEPSTAVCCSVQHIIVDYFHVCQCDCGKMHIRMLSGEIVARLSVEELEELGDVRSLKRRLNHSHGMATRFRQGFLLHGKTVEDSATLEASMDLNLVLLSFADVTQSQADDLVAAAERGSMAEVESVLQLPQDPDLLDSVGRAALVCASCAGHLENVHLLLEAGANKDVADNGGFTALNSASGEGHVEIVRLLLEVGAKKDVRDYGSRTALHNASYGGHVEIVRLLLAAGADKDMRDRRSRTALNDASDAGHVEIVRCLLEAGVETDVRNGDGCTALNSASRAGHVEVVRLLLEAGAKRDMVDNDSCTALHNASDLGHAEIVGLLLEAGANKDVRDDNSCTALHNASYSGHVEIVHLLLESRAETDVRKWDGCTALNSASREGHVEIVRLLLEAGAKTDLRDYGSCTASTNASYGGHVEIVRLLLEAGADKDMRDVVRGRTASEVASELGHVEIVRLLLEAGAETDVANLDGRTALNDARWSC</sequence>
<dbReference type="PROSITE" id="PS50297">
    <property type="entry name" value="ANK_REP_REGION"/>
    <property type="match status" value="9"/>
</dbReference>
<name>A0A1Q9CVW3_SYMMI</name>
<feature type="repeat" description="ANK" evidence="3">
    <location>
        <begin position="1072"/>
        <end position="1104"/>
    </location>
</feature>
<dbReference type="PRINTS" id="PR01415">
    <property type="entry name" value="ANKYRIN"/>
</dbReference>
<dbReference type="Proteomes" id="UP000186817">
    <property type="component" value="Unassembled WGS sequence"/>
</dbReference>
<feature type="repeat" description="ANK" evidence="3">
    <location>
        <begin position="1237"/>
        <end position="1269"/>
    </location>
</feature>
<dbReference type="InterPro" id="IPR050889">
    <property type="entry name" value="Dendritic_Spine_Reg/Scaffold"/>
</dbReference>
<dbReference type="Gene3D" id="1.25.40.20">
    <property type="entry name" value="Ankyrin repeat-containing domain"/>
    <property type="match status" value="4"/>
</dbReference>
<feature type="repeat" description="ANK" evidence="3">
    <location>
        <begin position="1006"/>
        <end position="1038"/>
    </location>
</feature>
<dbReference type="PANTHER" id="PTHR24166">
    <property type="entry name" value="ROLLING PEBBLES, ISOFORM B"/>
    <property type="match status" value="1"/>
</dbReference>
<evidence type="ECO:0000256" key="3">
    <source>
        <dbReference type="PROSITE-ProRule" id="PRU00023"/>
    </source>
</evidence>
<feature type="repeat" description="ANK" evidence="3">
    <location>
        <begin position="1278"/>
        <end position="1302"/>
    </location>
</feature>
<keyword evidence="6" id="KW-1185">Reference proteome</keyword>
<feature type="repeat" description="ANK" evidence="3">
    <location>
        <begin position="1138"/>
        <end position="1170"/>
    </location>
</feature>
<keyword evidence="2 3" id="KW-0040">ANK repeat</keyword>
<dbReference type="PANTHER" id="PTHR24166:SF48">
    <property type="entry name" value="PROTEIN VAPYRIN"/>
    <property type="match status" value="1"/>
</dbReference>
<evidence type="ECO:0000256" key="2">
    <source>
        <dbReference type="ARBA" id="ARBA00023043"/>
    </source>
</evidence>
<feature type="repeat" description="ANK" evidence="3">
    <location>
        <begin position="1171"/>
        <end position="1203"/>
    </location>
</feature>
<dbReference type="SMART" id="SM00248">
    <property type="entry name" value="ANK"/>
    <property type="match status" value="10"/>
</dbReference>
<evidence type="ECO:0000256" key="1">
    <source>
        <dbReference type="ARBA" id="ARBA00022737"/>
    </source>
</evidence>
<dbReference type="EMBL" id="LSRX01000883">
    <property type="protein sequence ID" value="OLP87061.1"/>
    <property type="molecule type" value="Genomic_DNA"/>
</dbReference>
<dbReference type="InterPro" id="IPR011604">
    <property type="entry name" value="PDDEXK-like_dom_sf"/>
</dbReference>
<feature type="repeat" description="ANK" evidence="3">
    <location>
        <begin position="1204"/>
        <end position="1236"/>
    </location>
</feature>
<reference evidence="5 6" key="1">
    <citation type="submission" date="2016-02" db="EMBL/GenBank/DDBJ databases">
        <title>Genome analysis of coral dinoflagellate symbionts highlights evolutionary adaptations to a symbiotic lifestyle.</title>
        <authorList>
            <person name="Aranda M."/>
            <person name="Li Y."/>
            <person name="Liew Y.J."/>
            <person name="Baumgarten S."/>
            <person name="Simakov O."/>
            <person name="Wilson M."/>
            <person name="Piel J."/>
            <person name="Ashoor H."/>
            <person name="Bougouffa S."/>
            <person name="Bajic V.B."/>
            <person name="Ryu T."/>
            <person name="Ravasi T."/>
            <person name="Bayer T."/>
            <person name="Micklem G."/>
            <person name="Kim H."/>
            <person name="Bhak J."/>
            <person name="Lajeunesse T.C."/>
            <person name="Voolstra C.R."/>
        </authorList>
    </citation>
    <scope>NUCLEOTIDE SEQUENCE [LARGE SCALE GENOMIC DNA]</scope>
    <source>
        <strain evidence="5 6">CCMP2467</strain>
    </source>
</reference>
<comment type="caution">
    <text evidence="5">The sequence shown here is derived from an EMBL/GenBank/DDBJ whole genome shotgun (WGS) entry which is preliminary data.</text>
</comment>
<dbReference type="PROSITE" id="PS50088">
    <property type="entry name" value="ANK_REPEAT"/>
    <property type="match status" value="10"/>
</dbReference>
<dbReference type="InterPro" id="IPR036770">
    <property type="entry name" value="Ankyrin_rpt-contain_sf"/>
</dbReference>